<dbReference type="PANTHER" id="PTHR36932:SF1">
    <property type="entry name" value="CAPSULAR POLYSACCHARIDE BIOSYNTHESIS PROTEIN"/>
    <property type="match status" value="1"/>
</dbReference>
<gene>
    <name evidence="1" type="ORF">BZG01_06245</name>
</gene>
<sequence length="439" mass="50618">MNYRAVRDYLLSKIKFGYRFSKELQRIADLYSISESQLLELKNQEFVKQYQNAFTNSKFYNKLYQEHGLHLNSIQSTDDAKLIPIITKEDIRHRVDDLLTCNKLFVYTAYTSGTTGSPLKLYRDYQSVCKEYSYGYYFQSMHGYQLGDKVISIKGDLDQSEISRYDRSLNTLHLSSYNLNEKNIKKYYRLIKDFGPKVVKAYPSSLQILSVELYKAGLDLQIPLAFTSSEVLHDFQRSIIEKILHTQIFDWYGNSEQTISLGQVKEGLYQDIPLYAHIEVQEKCIITTGFINKSFPLIRYKIDDVIKLKCGSSCIRCCTSRILGRDNQYVLLKNGQQIGLLDHAFNFSNVKNILGAQIVQNVAGEINLNIIPDDNYTETNKANLIKNLTQLLGADCKIHYKEIGEDQIIRTVSGKYNLMVSNLSSQKGNQVIREIMQET</sequence>
<dbReference type="SUPFAM" id="SSF56801">
    <property type="entry name" value="Acetyl-CoA synthetase-like"/>
    <property type="match status" value="1"/>
</dbReference>
<dbReference type="Proteomes" id="UP000233618">
    <property type="component" value="Unassembled WGS sequence"/>
</dbReference>
<evidence type="ECO:0000313" key="1">
    <source>
        <dbReference type="EMBL" id="PKQ67962.1"/>
    </source>
</evidence>
<dbReference type="PANTHER" id="PTHR36932">
    <property type="entry name" value="CAPSULAR POLYSACCHARIDE BIOSYNTHESIS PROTEIN"/>
    <property type="match status" value="1"/>
</dbReference>
<organism evidence="1 2">
    <name type="scientific">Labilibaculum manganireducens</name>
    <dbReference type="NCBI Taxonomy" id="1940525"/>
    <lineage>
        <taxon>Bacteria</taxon>
        <taxon>Pseudomonadati</taxon>
        <taxon>Bacteroidota</taxon>
        <taxon>Bacteroidia</taxon>
        <taxon>Marinilabiliales</taxon>
        <taxon>Marinifilaceae</taxon>
        <taxon>Labilibaculum</taxon>
    </lineage>
</organism>
<dbReference type="InterPro" id="IPR042099">
    <property type="entry name" value="ANL_N_sf"/>
</dbReference>
<proteinExistence type="predicted"/>
<evidence type="ECO:0000313" key="2">
    <source>
        <dbReference type="Proteomes" id="UP000233618"/>
    </source>
</evidence>
<dbReference type="RefSeq" id="WP_101308972.1">
    <property type="nucleotide sequence ID" value="NZ_MVDE01000006.1"/>
</dbReference>
<dbReference type="InterPro" id="IPR053158">
    <property type="entry name" value="CapK_Type1_Caps_Biosynth"/>
</dbReference>
<dbReference type="EMBL" id="MVDE01000006">
    <property type="protein sequence ID" value="PKQ67962.1"/>
    <property type="molecule type" value="Genomic_DNA"/>
</dbReference>
<name>A0A2N3ICA1_9BACT</name>
<keyword evidence="2" id="KW-1185">Reference proteome</keyword>
<evidence type="ECO:0008006" key="3">
    <source>
        <dbReference type="Google" id="ProtNLM"/>
    </source>
</evidence>
<dbReference type="Gene3D" id="3.40.50.12780">
    <property type="entry name" value="N-terminal domain of ligase-like"/>
    <property type="match status" value="1"/>
</dbReference>
<reference evidence="1 2" key="1">
    <citation type="journal article" date="2017" name="Front. Microbiol.">
        <title>Labilibaculum manganireducens gen. nov., sp. nov. and Labilibaculum filiforme sp. nov., Novel Bacteroidetes Isolated from Subsurface Sediments of the Baltic Sea.</title>
        <authorList>
            <person name="Vandieken V."/>
            <person name="Marshall I.P."/>
            <person name="Niemann H."/>
            <person name="Engelen B."/>
            <person name="Cypionka H."/>
        </authorList>
    </citation>
    <scope>NUCLEOTIDE SEQUENCE [LARGE SCALE GENOMIC DNA]</scope>
    <source>
        <strain evidence="1 2">59.10-2M</strain>
    </source>
</reference>
<comment type="caution">
    <text evidence="1">The sequence shown here is derived from an EMBL/GenBank/DDBJ whole genome shotgun (WGS) entry which is preliminary data.</text>
</comment>
<dbReference type="AlphaFoldDB" id="A0A2N3ICA1"/>
<accession>A0A2N3ICA1</accession>
<protein>
    <recommendedName>
        <fullName evidence="3">AMP-dependent synthetase/ligase domain-containing protein</fullName>
    </recommendedName>
</protein>